<dbReference type="InterPro" id="IPR000182">
    <property type="entry name" value="GNAT_dom"/>
</dbReference>
<accession>A0A8J7J6I3</accession>
<keyword evidence="5" id="KW-1185">Reference proteome</keyword>
<dbReference type="Pfam" id="PF00583">
    <property type="entry name" value="Acetyltransf_1"/>
    <property type="match status" value="1"/>
</dbReference>
<dbReference type="SUPFAM" id="SSF55729">
    <property type="entry name" value="Acyl-CoA N-acyltransferases (Nat)"/>
    <property type="match status" value="1"/>
</dbReference>
<dbReference type="CDD" id="cd04301">
    <property type="entry name" value="NAT_SF"/>
    <property type="match status" value="1"/>
</dbReference>
<evidence type="ECO:0000259" key="3">
    <source>
        <dbReference type="PROSITE" id="PS51186"/>
    </source>
</evidence>
<keyword evidence="2" id="KW-0012">Acyltransferase</keyword>
<sequence length="198" mass="21938">MLPDGFHDVPPGKLATVVTHLEMRAPAAPRPVPDPDSLRLAPVARPDSAWYRDLFRRVGGEDWLWFSRLTLSDQALTDILHHPEVTVLAVMDGETACGLLELDFREAGACELAFFGLTRDRIGAGAGRWLMNHAIRLAWERPINRFHVHTCTLDSPAALPFYIRSGFVPQRQQVEIADDPRLTGKLPASAGPHIPLLA</sequence>
<dbReference type="GO" id="GO:0016747">
    <property type="term" value="F:acyltransferase activity, transferring groups other than amino-acyl groups"/>
    <property type="evidence" value="ECO:0007669"/>
    <property type="project" value="InterPro"/>
</dbReference>
<gene>
    <name evidence="4" type="ORF">JF290_12280</name>
</gene>
<evidence type="ECO:0000313" key="4">
    <source>
        <dbReference type="EMBL" id="MBJ6372305.1"/>
    </source>
</evidence>
<feature type="domain" description="N-acetyltransferase" evidence="3">
    <location>
        <begin position="42"/>
        <end position="189"/>
    </location>
</feature>
<dbReference type="RefSeq" id="WP_199025361.1">
    <property type="nucleotide sequence ID" value="NZ_JAELVR010000008.1"/>
</dbReference>
<organism evidence="4 5">
    <name type="scientific">Sedimentitalea arenosa</name>
    <dbReference type="NCBI Taxonomy" id="2798803"/>
    <lineage>
        <taxon>Bacteria</taxon>
        <taxon>Pseudomonadati</taxon>
        <taxon>Pseudomonadota</taxon>
        <taxon>Alphaproteobacteria</taxon>
        <taxon>Rhodobacterales</taxon>
        <taxon>Paracoccaceae</taxon>
        <taxon>Sedimentitalea</taxon>
    </lineage>
</organism>
<evidence type="ECO:0000256" key="1">
    <source>
        <dbReference type="ARBA" id="ARBA00022679"/>
    </source>
</evidence>
<dbReference type="Gene3D" id="3.40.630.30">
    <property type="match status" value="1"/>
</dbReference>
<name>A0A8J7J6I3_9RHOB</name>
<dbReference type="Proteomes" id="UP000619079">
    <property type="component" value="Unassembled WGS sequence"/>
</dbReference>
<evidence type="ECO:0000256" key="2">
    <source>
        <dbReference type="ARBA" id="ARBA00023315"/>
    </source>
</evidence>
<evidence type="ECO:0000313" key="5">
    <source>
        <dbReference type="Proteomes" id="UP000619079"/>
    </source>
</evidence>
<dbReference type="EMBL" id="JAELVR010000008">
    <property type="protein sequence ID" value="MBJ6372305.1"/>
    <property type="molecule type" value="Genomic_DNA"/>
</dbReference>
<dbReference type="AlphaFoldDB" id="A0A8J7J6I3"/>
<dbReference type="PROSITE" id="PS51186">
    <property type="entry name" value="GNAT"/>
    <property type="match status" value="1"/>
</dbReference>
<dbReference type="PANTHER" id="PTHR43800:SF1">
    <property type="entry name" value="PEPTIDYL-LYSINE N-ACETYLTRANSFERASE YJAB"/>
    <property type="match status" value="1"/>
</dbReference>
<keyword evidence="1" id="KW-0808">Transferase</keyword>
<comment type="caution">
    <text evidence="4">The sequence shown here is derived from an EMBL/GenBank/DDBJ whole genome shotgun (WGS) entry which is preliminary data.</text>
</comment>
<reference evidence="4" key="1">
    <citation type="submission" date="2020-12" db="EMBL/GenBank/DDBJ databases">
        <title>Sedimentitalea sp. nov., isolated from sand in Incheon.</title>
        <authorList>
            <person name="Kim W."/>
        </authorList>
    </citation>
    <scope>NUCLEOTIDE SEQUENCE</scope>
    <source>
        <strain evidence="4">CAU 1593</strain>
    </source>
</reference>
<proteinExistence type="predicted"/>
<protein>
    <submittedName>
        <fullName evidence="4">GNAT family N-acetyltransferase</fullName>
    </submittedName>
</protein>
<dbReference type="PANTHER" id="PTHR43800">
    <property type="entry name" value="PEPTIDYL-LYSINE N-ACETYLTRANSFERASE YJAB"/>
    <property type="match status" value="1"/>
</dbReference>
<dbReference type="InterPro" id="IPR016181">
    <property type="entry name" value="Acyl_CoA_acyltransferase"/>
</dbReference>